<organism evidence="2 3">
    <name type="scientific">Diversispora eburnea</name>
    <dbReference type="NCBI Taxonomy" id="1213867"/>
    <lineage>
        <taxon>Eukaryota</taxon>
        <taxon>Fungi</taxon>
        <taxon>Fungi incertae sedis</taxon>
        <taxon>Mucoromycota</taxon>
        <taxon>Glomeromycotina</taxon>
        <taxon>Glomeromycetes</taxon>
        <taxon>Diversisporales</taxon>
        <taxon>Diversisporaceae</taxon>
        <taxon>Diversispora</taxon>
    </lineage>
</organism>
<gene>
    <name evidence="2" type="ORF">DEBURN_LOCUS4315</name>
</gene>
<sequence>YKIDACVFSPNGEHIATYSSEQGKIQIWKFDEEENSQLFWQSGPLHSDLKPRDYWHKRKSFAPAFPSGIYMSNVDFALCNDAKFVALSAIKLPQDEDEPTPFELVNPPSNRKDDVLYTCVMKTQQFRPVFRRDLRKLKGSIKFTDDGKSFVVCNVEHDYLNSNGGNFVYVFSTNHWRVQHKLIVNIFAASLRVIPHPWIQIKIVKSALLQVTRFKCNQKDSFLDADASPTLFSLSHNKKMLATWTSKGILTIFLCQGGLIFSSSISDTTSQEKSGNDSIKKELLWLEDDEHIMTINANETDDRHFLQIWNIHTCQSIISHDNLERNFLFEPNGADFYITYKDSKLKMHSVSTPISKNQKPMENLQLKLIGNHRYAVDGFTKIYSYNKKILYECDAEKEREIELHNDHPIVNIHIEPWLIFTPVKSGFCLDEKKERVVYIGHYTVQIWVFKSGQEPELQYIWCKPVKNKGSKELKDRTIYATIEEARLRRDPEGIYMLKLYCEIEERDKRSFSKFTIQNSSNYPFEYNIEEPRERERNLSAVDQAATFEFDLILPQENEKATFEIIANASTALGYLSFVENRYQIQISSGKINEHFKRLLTKCQAIIINSMYQYSYIFNQIIDGQSPLEILIKADCIYADRLIKKFLETKNHIPQFHDEDMTKSALLRAIHLGKTDVVYSLLKYYCKRAEENPISWTLTIVPALSTLREVYPDFALDFFKRISYMPVKDEVIRSDREELFAFSKIEELNREVVETFWQKVKTWWLKNEKNWDKRIEDATEFVRIPNKTHPARECVVPLPDFTVYKRTPKSLQKSIIEEVLSTRYELFETPAMEAIINFKWRKFARFRSSLILLGYMFYTILFMVEILQMMGQLVDYWFNITNYLDLARSIFPIIVAKKIIFNESIGDGFIGASMFVIYISLILHFRVFRVFGIPIYIVVEIFRKVLWIVIIMGLMVFSFAHILNIILRDRINNNYKEFKNSLVSVFFIMIGQFDSVTETKTTGKRAWLKQKAEKSELNDKSHSLVLANSEFNHFEHESESTTKLQL</sequence>
<keyword evidence="1" id="KW-1133">Transmembrane helix</keyword>
<dbReference type="EMBL" id="CAJVPK010000321">
    <property type="protein sequence ID" value="CAG8493764.1"/>
    <property type="molecule type" value="Genomic_DNA"/>
</dbReference>
<dbReference type="Proteomes" id="UP000789706">
    <property type="component" value="Unassembled WGS sequence"/>
</dbReference>
<dbReference type="SUPFAM" id="SSF82171">
    <property type="entry name" value="DPP6 N-terminal domain-like"/>
    <property type="match status" value="1"/>
</dbReference>
<keyword evidence="1" id="KW-0472">Membrane</keyword>
<feature type="transmembrane region" description="Helical" evidence="1">
    <location>
        <begin position="907"/>
        <end position="924"/>
    </location>
</feature>
<dbReference type="AlphaFoldDB" id="A0A9N8WLR5"/>
<evidence type="ECO:0000256" key="1">
    <source>
        <dbReference type="SAM" id="Phobius"/>
    </source>
</evidence>
<name>A0A9N8WLR5_9GLOM</name>
<feature type="transmembrane region" description="Helical" evidence="1">
    <location>
        <begin position="849"/>
        <end position="869"/>
    </location>
</feature>
<dbReference type="OrthoDB" id="2433234at2759"/>
<keyword evidence="1" id="KW-0812">Transmembrane</keyword>
<feature type="transmembrane region" description="Helical" evidence="1">
    <location>
        <begin position="944"/>
        <end position="966"/>
    </location>
</feature>
<evidence type="ECO:0000313" key="3">
    <source>
        <dbReference type="Proteomes" id="UP000789706"/>
    </source>
</evidence>
<feature type="non-terminal residue" evidence="2">
    <location>
        <position position="1"/>
    </location>
</feature>
<proteinExistence type="predicted"/>
<keyword evidence="3" id="KW-1185">Reference proteome</keyword>
<reference evidence="2" key="1">
    <citation type="submission" date="2021-06" db="EMBL/GenBank/DDBJ databases">
        <authorList>
            <person name="Kallberg Y."/>
            <person name="Tangrot J."/>
            <person name="Rosling A."/>
        </authorList>
    </citation>
    <scope>NUCLEOTIDE SEQUENCE</scope>
    <source>
        <strain evidence="2">AZ414A</strain>
    </source>
</reference>
<evidence type="ECO:0000313" key="2">
    <source>
        <dbReference type="EMBL" id="CAG8493764.1"/>
    </source>
</evidence>
<comment type="caution">
    <text evidence="2">The sequence shown here is derived from an EMBL/GenBank/DDBJ whole genome shotgun (WGS) entry which is preliminary data.</text>
</comment>
<accession>A0A9N8WLR5</accession>
<protein>
    <submittedName>
        <fullName evidence="2">11008_t:CDS:1</fullName>
    </submittedName>
</protein>